<keyword evidence="1" id="KW-0175">Coiled coil</keyword>
<feature type="coiled-coil region" evidence="1">
    <location>
        <begin position="1"/>
        <end position="32"/>
    </location>
</feature>
<organism evidence="3 4">
    <name type="scientific">Enterococcus termitis</name>
    <dbReference type="NCBI Taxonomy" id="332950"/>
    <lineage>
        <taxon>Bacteria</taxon>
        <taxon>Bacillati</taxon>
        <taxon>Bacillota</taxon>
        <taxon>Bacilli</taxon>
        <taxon>Lactobacillales</taxon>
        <taxon>Enterococcaceae</taxon>
        <taxon>Enterococcus</taxon>
    </lineage>
</organism>
<keyword evidence="4" id="KW-1185">Reference proteome</keyword>
<dbReference type="RefSeq" id="WP_069663424.1">
    <property type="nucleotide sequence ID" value="NZ_JBHUJJ010000001.1"/>
</dbReference>
<dbReference type="EMBL" id="MIJY01000014">
    <property type="protein sequence ID" value="OEG15769.1"/>
    <property type="molecule type" value="Genomic_DNA"/>
</dbReference>
<sequence>MEKKLNTKDELIVELRKENNRFKTENRKLKFENNDLKGSMTDNILVSAIAIIAFVLVFSQLIKKSKKVDSKWLQLLNLLTGLFLGIAWSLSFASDKMIVLFWVA</sequence>
<keyword evidence="2" id="KW-1133">Transmembrane helix</keyword>
<evidence type="ECO:0000256" key="2">
    <source>
        <dbReference type="SAM" id="Phobius"/>
    </source>
</evidence>
<reference evidence="4" key="1">
    <citation type="submission" date="2016-09" db="EMBL/GenBank/DDBJ databases">
        <authorList>
            <person name="Gulvik C.A."/>
        </authorList>
    </citation>
    <scope>NUCLEOTIDE SEQUENCE [LARGE SCALE GENOMIC DNA]</scope>
    <source>
        <strain evidence="4">LMG 8895</strain>
    </source>
</reference>
<protein>
    <submittedName>
        <fullName evidence="3">Uncharacterized protein</fullName>
    </submittedName>
</protein>
<accession>A0A1E5GSV3</accession>
<proteinExistence type="predicted"/>
<comment type="caution">
    <text evidence="3">The sequence shown here is derived from an EMBL/GenBank/DDBJ whole genome shotgun (WGS) entry which is preliminary data.</text>
</comment>
<dbReference type="Proteomes" id="UP000095094">
    <property type="component" value="Unassembled WGS sequence"/>
</dbReference>
<name>A0A1E5GSV3_9ENTE</name>
<dbReference type="AlphaFoldDB" id="A0A1E5GSV3"/>
<feature type="transmembrane region" description="Helical" evidence="2">
    <location>
        <begin position="74"/>
        <end position="93"/>
    </location>
</feature>
<evidence type="ECO:0000256" key="1">
    <source>
        <dbReference type="SAM" id="Coils"/>
    </source>
</evidence>
<keyword evidence="2" id="KW-0472">Membrane</keyword>
<gene>
    <name evidence="3" type="ORF">BCR25_18655</name>
</gene>
<feature type="transmembrane region" description="Helical" evidence="2">
    <location>
        <begin position="44"/>
        <end position="62"/>
    </location>
</feature>
<evidence type="ECO:0000313" key="4">
    <source>
        <dbReference type="Proteomes" id="UP000095094"/>
    </source>
</evidence>
<evidence type="ECO:0000313" key="3">
    <source>
        <dbReference type="EMBL" id="OEG15769.1"/>
    </source>
</evidence>
<keyword evidence="2" id="KW-0812">Transmembrane</keyword>